<dbReference type="PANTHER" id="PTHR10151">
    <property type="entry name" value="ECTONUCLEOTIDE PYROPHOSPHATASE/PHOSPHODIESTERASE"/>
    <property type="match status" value="1"/>
</dbReference>
<dbReference type="OrthoDB" id="415411at2759"/>
<dbReference type="Proteomes" id="UP000270094">
    <property type="component" value="Unassembled WGS sequence"/>
</dbReference>
<dbReference type="InterPro" id="IPR017850">
    <property type="entry name" value="Alkaline_phosphatase_core_sf"/>
</dbReference>
<dbReference type="Gene3D" id="3.40.720.10">
    <property type="entry name" value="Alkaline Phosphatase, subunit A"/>
    <property type="match status" value="1"/>
</dbReference>
<name>A0A3P7IIJ6_STRVU</name>
<dbReference type="PANTHER" id="PTHR10151:SF120">
    <property type="entry name" value="BIS(5'-ADENOSYL)-TRIPHOSPHATASE"/>
    <property type="match status" value="1"/>
</dbReference>
<reference evidence="1 2" key="1">
    <citation type="submission" date="2018-11" db="EMBL/GenBank/DDBJ databases">
        <authorList>
            <consortium name="Pathogen Informatics"/>
        </authorList>
    </citation>
    <scope>NUCLEOTIDE SEQUENCE [LARGE SCALE GENOMIC DNA]</scope>
</reference>
<gene>
    <name evidence="1" type="ORF">SVUK_LOCUS2731</name>
</gene>
<dbReference type="CDD" id="cd16018">
    <property type="entry name" value="Enpp"/>
    <property type="match status" value="1"/>
</dbReference>
<accession>A0A3P7IIJ6</accession>
<proteinExistence type="predicted"/>
<dbReference type="AlphaFoldDB" id="A0A3P7IIJ6"/>
<dbReference type="GO" id="GO:0016787">
    <property type="term" value="F:hydrolase activity"/>
    <property type="evidence" value="ECO:0007669"/>
    <property type="project" value="UniProtKB-ARBA"/>
</dbReference>
<dbReference type="SUPFAM" id="SSF53649">
    <property type="entry name" value="Alkaline phosphatase-like"/>
    <property type="match status" value="1"/>
</dbReference>
<protein>
    <submittedName>
        <fullName evidence="1">Uncharacterized protein</fullName>
    </submittedName>
</protein>
<keyword evidence="2" id="KW-1185">Reference proteome</keyword>
<sequence length="223" mass="25595">MEEYCFSCPNIFKWAVRSSWFVNGSRSQYVTYTAPNHMSIVTGLREESHGIISNYFWDTATGNFDYFNSTRQQGVVNASLDSSWYLGEPIWLTNEKADITRRSASFYWPNGEASFPSPPHKPYMYKQWTGFGNLSTWMSDVDNIIEMFNSRENPVNFVSWYIAEPDHTLHGNGFYNGELRKVVSKLDKLFGYFIAKLRDSGLEDHVNVILTADHGHAEVIVGP</sequence>
<dbReference type="EMBL" id="UYYB01006345">
    <property type="protein sequence ID" value="VDM67733.1"/>
    <property type="molecule type" value="Genomic_DNA"/>
</dbReference>
<evidence type="ECO:0000313" key="2">
    <source>
        <dbReference type="Proteomes" id="UP000270094"/>
    </source>
</evidence>
<evidence type="ECO:0000313" key="1">
    <source>
        <dbReference type="EMBL" id="VDM67733.1"/>
    </source>
</evidence>
<dbReference type="Pfam" id="PF01663">
    <property type="entry name" value="Phosphodiest"/>
    <property type="match status" value="1"/>
</dbReference>
<dbReference type="InterPro" id="IPR002591">
    <property type="entry name" value="Phosphodiest/P_Trfase"/>
</dbReference>
<organism evidence="1 2">
    <name type="scientific">Strongylus vulgaris</name>
    <name type="common">Blood worm</name>
    <dbReference type="NCBI Taxonomy" id="40348"/>
    <lineage>
        <taxon>Eukaryota</taxon>
        <taxon>Metazoa</taxon>
        <taxon>Ecdysozoa</taxon>
        <taxon>Nematoda</taxon>
        <taxon>Chromadorea</taxon>
        <taxon>Rhabditida</taxon>
        <taxon>Rhabditina</taxon>
        <taxon>Rhabditomorpha</taxon>
        <taxon>Strongyloidea</taxon>
        <taxon>Strongylidae</taxon>
        <taxon>Strongylus</taxon>
    </lineage>
</organism>